<dbReference type="Proteomes" id="UP000790709">
    <property type="component" value="Unassembled WGS sequence"/>
</dbReference>
<proteinExistence type="predicted"/>
<evidence type="ECO:0000313" key="2">
    <source>
        <dbReference type="Proteomes" id="UP000790709"/>
    </source>
</evidence>
<gene>
    <name evidence="1" type="ORF">BV22DRAFT_1037228</name>
</gene>
<protein>
    <submittedName>
        <fullName evidence="1">Isocitrate lyase and phosphorylmutase</fullName>
    </submittedName>
</protein>
<name>A0ACB8BCJ0_9AGAM</name>
<dbReference type="EMBL" id="MU266476">
    <property type="protein sequence ID" value="KAH7922688.1"/>
    <property type="molecule type" value="Genomic_DNA"/>
</dbReference>
<evidence type="ECO:0000313" key="1">
    <source>
        <dbReference type="EMBL" id="KAH7922688.1"/>
    </source>
</evidence>
<keyword evidence="2" id="KW-1185">Reference proteome</keyword>
<organism evidence="1 2">
    <name type="scientific">Leucogyrophana mollusca</name>
    <dbReference type="NCBI Taxonomy" id="85980"/>
    <lineage>
        <taxon>Eukaryota</taxon>
        <taxon>Fungi</taxon>
        <taxon>Dikarya</taxon>
        <taxon>Basidiomycota</taxon>
        <taxon>Agaricomycotina</taxon>
        <taxon>Agaricomycetes</taxon>
        <taxon>Agaricomycetidae</taxon>
        <taxon>Boletales</taxon>
        <taxon>Boletales incertae sedis</taxon>
        <taxon>Leucogyrophana</taxon>
    </lineage>
</organism>
<sequence>MTLLAASSRSPLLLTSLHRAARTMSSLPLHPLSPAAESAQFDARVSELSTYFSSPRFSAITRPYTPTSVALKQGSAPVLPLPSALLANKLFALLTEAAKAGRPVHTMGAIDPVQMTQMARWQEVVYISGWAASSVLTTGNNEVGPDFGDYPYTTVPNQVHRIFRAQQLHDRKHYDERMSASPEQREKMEYIDYLRPIIADADTGHGGNSAVMKLTKLFAESGASAIHFEDQLHGGKKCGHLAGKVLVPPSTHISRLLAARFQLDILLNPLLLIARTDAESARLLSSSVDPADHPYILGTTTPGRPLAEELALAETRGASPAEIGRVESAWLEAHELVTFDQAVEAALSSPTAPTAHSNPAAAYAHYLSLSAGKSNSDARAAAKEVLGGAEVFWDWDLPRTREGYYHYTGGLPAATARALAYAPYADLLWLETKSPDLDEARGFARKIRERFPGKWFVYNLSPSFNWSKAGFSDADLKNFIWELAKEGFVLQLISLAGLHSNAAATAELAARYKDDGMLAYVELVQRKEKEIGCDVLTHQKWSGANYIDSILQTVSSGSSSTSAIGKDSTEHTF</sequence>
<comment type="caution">
    <text evidence="1">The sequence shown here is derived from an EMBL/GenBank/DDBJ whole genome shotgun (WGS) entry which is preliminary data.</text>
</comment>
<keyword evidence="1" id="KW-0456">Lyase</keyword>
<accession>A0ACB8BCJ0</accession>
<reference evidence="1" key="1">
    <citation type="journal article" date="2021" name="New Phytol.">
        <title>Evolutionary innovations through gain and loss of genes in the ectomycorrhizal Boletales.</title>
        <authorList>
            <person name="Wu G."/>
            <person name="Miyauchi S."/>
            <person name="Morin E."/>
            <person name="Kuo A."/>
            <person name="Drula E."/>
            <person name="Varga T."/>
            <person name="Kohler A."/>
            <person name="Feng B."/>
            <person name="Cao Y."/>
            <person name="Lipzen A."/>
            <person name="Daum C."/>
            <person name="Hundley H."/>
            <person name="Pangilinan J."/>
            <person name="Johnson J."/>
            <person name="Barry K."/>
            <person name="LaButti K."/>
            <person name="Ng V."/>
            <person name="Ahrendt S."/>
            <person name="Min B."/>
            <person name="Choi I.G."/>
            <person name="Park H."/>
            <person name="Plett J.M."/>
            <person name="Magnuson J."/>
            <person name="Spatafora J.W."/>
            <person name="Nagy L.G."/>
            <person name="Henrissat B."/>
            <person name="Grigoriev I.V."/>
            <person name="Yang Z.L."/>
            <person name="Xu J."/>
            <person name="Martin F.M."/>
        </authorList>
    </citation>
    <scope>NUCLEOTIDE SEQUENCE</scope>
    <source>
        <strain evidence="1">KUC20120723A-06</strain>
    </source>
</reference>